<proteinExistence type="predicted"/>
<keyword evidence="2" id="KW-1185">Reference proteome</keyword>
<dbReference type="RefSeq" id="WP_073003965.1">
    <property type="nucleotide sequence ID" value="NZ_FQXD01000001.1"/>
</dbReference>
<reference evidence="2" key="1">
    <citation type="submission" date="2016-11" db="EMBL/GenBank/DDBJ databases">
        <authorList>
            <person name="Varghese N."/>
            <person name="Submissions S."/>
        </authorList>
    </citation>
    <scope>NUCLEOTIDE SEQUENCE [LARGE SCALE GENOMIC DNA]</scope>
    <source>
        <strain evidence="2">CGMCC 1.6496</strain>
    </source>
</reference>
<evidence type="ECO:0000313" key="2">
    <source>
        <dbReference type="Proteomes" id="UP000184079"/>
    </source>
</evidence>
<dbReference type="Proteomes" id="UP000184079">
    <property type="component" value="Unassembled WGS sequence"/>
</dbReference>
<dbReference type="OrthoDB" id="2706128at2"/>
<organism evidence="1 2">
    <name type="scientific">Virgibacillus chiguensis</name>
    <dbReference type="NCBI Taxonomy" id="411959"/>
    <lineage>
        <taxon>Bacteria</taxon>
        <taxon>Bacillati</taxon>
        <taxon>Bacillota</taxon>
        <taxon>Bacilli</taxon>
        <taxon>Bacillales</taxon>
        <taxon>Bacillaceae</taxon>
        <taxon>Virgibacillus</taxon>
    </lineage>
</organism>
<dbReference type="AlphaFoldDB" id="A0A1M5L557"/>
<gene>
    <name evidence="1" type="ORF">SAMN05421807_1016</name>
</gene>
<sequence>MKKYTITFHMTDGTEIVTEEERESKKDFFFSLKRYDSNWYKSKNTIINLDNVNSIILKEQSDGMLKTGNEEKELRNVVW</sequence>
<name>A0A1M5L557_9BACI</name>
<protein>
    <submittedName>
        <fullName evidence="1">Uncharacterized protein</fullName>
    </submittedName>
</protein>
<accession>A0A1M5L557</accession>
<dbReference type="EMBL" id="FQXD01000001">
    <property type="protein sequence ID" value="SHG60131.1"/>
    <property type="molecule type" value="Genomic_DNA"/>
</dbReference>
<evidence type="ECO:0000313" key="1">
    <source>
        <dbReference type="EMBL" id="SHG60131.1"/>
    </source>
</evidence>